<feature type="domain" description="Thiamin pyrophosphokinase thiamin-binding" evidence="6">
    <location>
        <begin position="139"/>
        <end position="206"/>
    </location>
</feature>
<reference evidence="7 8" key="1">
    <citation type="submission" date="2023-07" db="EMBL/GenBank/DDBJ databases">
        <title>Genomic Encyclopedia of Type Strains, Phase IV (KMG-IV): sequencing the most valuable type-strain genomes for metagenomic binning, comparative biology and taxonomic classification.</title>
        <authorList>
            <person name="Goeker M."/>
        </authorList>
    </citation>
    <scope>NUCLEOTIDE SEQUENCE [LARGE SCALE GENOMIC DNA]</scope>
    <source>
        <strain evidence="7 8">DSM 1400</strain>
    </source>
</reference>
<keyword evidence="2" id="KW-0547">Nucleotide-binding</keyword>
<dbReference type="Pfam" id="PF04263">
    <property type="entry name" value="TPK_catalytic"/>
    <property type="match status" value="1"/>
</dbReference>
<evidence type="ECO:0000256" key="3">
    <source>
        <dbReference type="ARBA" id="ARBA00022777"/>
    </source>
</evidence>
<keyword evidence="4" id="KW-0067">ATP-binding</keyword>
<proteinExistence type="predicted"/>
<evidence type="ECO:0000313" key="8">
    <source>
        <dbReference type="Proteomes" id="UP001224418"/>
    </source>
</evidence>
<dbReference type="Gene3D" id="3.40.50.10240">
    <property type="entry name" value="Thiamin pyrophosphokinase, catalytic domain"/>
    <property type="match status" value="1"/>
</dbReference>
<gene>
    <name evidence="7" type="ORF">QOZ93_000728</name>
</gene>
<dbReference type="NCBIfam" id="TIGR01378">
    <property type="entry name" value="thi_PPkinase"/>
    <property type="match status" value="1"/>
</dbReference>
<organism evidence="7 8">
    <name type="scientific">Hathewaya limosa</name>
    <name type="common">Clostridium limosum</name>
    <dbReference type="NCBI Taxonomy" id="1536"/>
    <lineage>
        <taxon>Bacteria</taxon>
        <taxon>Bacillati</taxon>
        <taxon>Bacillota</taxon>
        <taxon>Clostridia</taxon>
        <taxon>Eubacteriales</taxon>
        <taxon>Clostridiaceae</taxon>
        <taxon>Hathewaya</taxon>
    </lineage>
</organism>
<dbReference type="PANTHER" id="PTHR41299">
    <property type="entry name" value="THIAMINE PYROPHOSPHOKINASE"/>
    <property type="match status" value="1"/>
</dbReference>
<dbReference type="GO" id="GO:0004788">
    <property type="term" value="F:thiamine diphosphokinase activity"/>
    <property type="evidence" value="ECO:0007669"/>
    <property type="project" value="UniProtKB-EC"/>
</dbReference>
<evidence type="ECO:0000259" key="6">
    <source>
        <dbReference type="SMART" id="SM00983"/>
    </source>
</evidence>
<evidence type="ECO:0000256" key="1">
    <source>
        <dbReference type="ARBA" id="ARBA00022679"/>
    </source>
</evidence>
<dbReference type="PANTHER" id="PTHR41299:SF1">
    <property type="entry name" value="THIAMINE PYROPHOSPHOKINASE"/>
    <property type="match status" value="1"/>
</dbReference>
<protein>
    <recommendedName>
        <fullName evidence="5">Thiamine diphosphokinase</fullName>
        <ecNumber evidence="5">2.7.6.2</ecNumber>
    </recommendedName>
</protein>
<dbReference type="InterPro" id="IPR053149">
    <property type="entry name" value="TPK"/>
</dbReference>
<name>A0ABU0JPI3_HATLI</name>
<dbReference type="InterPro" id="IPR036759">
    <property type="entry name" value="TPK_catalytic_sf"/>
</dbReference>
<dbReference type="InterPro" id="IPR006282">
    <property type="entry name" value="Thi_PPkinase"/>
</dbReference>
<dbReference type="Proteomes" id="UP001224418">
    <property type="component" value="Unassembled WGS sequence"/>
</dbReference>
<accession>A0ABU0JPI3</accession>
<keyword evidence="1 7" id="KW-0808">Transferase</keyword>
<dbReference type="Pfam" id="PF04265">
    <property type="entry name" value="TPK_B1_binding"/>
    <property type="match status" value="1"/>
</dbReference>
<dbReference type="InterPro" id="IPR007371">
    <property type="entry name" value="TPK_catalytic"/>
</dbReference>
<dbReference type="SUPFAM" id="SSF63999">
    <property type="entry name" value="Thiamin pyrophosphokinase, catalytic domain"/>
    <property type="match status" value="1"/>
</dbReference>
<dbReference type="EMBL" id="JAUSWN010000004">
    <property type="protein sequence ID" value="MDQ0479000.1"/>
    <property type="molecule type" value="Genomic_DNA"/>
</dbReference>
<keyword evidence="8" id="KW-1185">Reference proteome</keyword>
<comment type="caution">
    <text evidence="7">The sequence shown here is derived from an EMBL/GenBank/DDBJ whole genome shotgun (WGS) entry which is preliminary data.</text>
</comment>
<dbReference type="SMART" id="SM00983">
    <property type="entry name" value="TPK_B1_binding"/>
    <property type="match status" value="1"/>
</dbReference>
<evidence type="ECO:0000256" key="4">
    <source>
        <dbReference type="ARBA" id="ARBA00022840"/>
    </source>
</evidence>
<dbReference type="InterPro" id="IPR036371">
    <property type="entry name" value="TPK_B1-bd_sf"/>
</dbReference>
<evidence type="ECO:0000256" key="2">
    <source>
        <dbReference type="ARBA" id="ARBA00022741"/>
    </source>
</evidence>
<dbReference type="CDD" id="cd07995">
    <property type="entry name" value="TPK"/>
    <property type="match status" value="1"/>
</dbReference>
<sequence>MKGIIISGGTEPSLELLKDNLKGKYVLIASDSGANVTYKYGLCPSIIVGDLDSIKESVKEYYSNQGCKFIKFNPEKDFTDTELAIKEITKKNIDEIILLGCTGTRLDHVLANLGLLIDYHKKGYKIKLVDDNNEVKVCEKSLSIKGEKGKLFSVQAFKETVSNLSIRGAKYELENYNLEPGSPLTVSNEFLNDKDIKITFNSGNLLLIYPKD</sequence>
<dbReference type="EC" id="2.7.6.2" evidence="5"/>
<keyword evidence="3" id="KW-0418">Kinase</keyword>
<evidence type="ECO:0000313" key="7">
    <source>
        <dbReference type="EMBL" id="MDQ0479000.1"/>
    </source>
</evidence>
<evidence type="ECO:0000256" key="5">
    <source>
        <dbReference type="NCBIfam" id="TIGR01378"/>
    </source>
</evidence>
<dbReference type="SUPFAM" id="SSF63862">
    <property type="entry name" value="Thiamin pyrophosphokinase, substrate-binding domain"/>
    <property type="match status" value="1"/>
</dbReference>
<dbReference type="RefSeq" id="WP_111942760.1">
    <property type="nucleotide sequence ID" value="NZ_BAAACJ010000041.1"/>
</dbReference>
<dbReference type="InterPro" id="IPR007373">
    <property type="entry name" value="Thiamin_PyroPKinase_B1-bd"/>
</dbReference>